<evidence type="ECO:0000313" key="3">
    <source>
        <dbReference type="Proteomes" id="UP000002219"/>
    </source>
</evidence>
<evidence type="ECO:0000313" key="2">
    <source>
        <dbReference type="EMBL" id="ADH67072.1"/>
    </source>
</evidence>
<organism evidence="2 3">
    <name type="scientific">Nocardiopsis dassonvillei (strain ATCC 23218 / DSM 43111 / CIP 107115 / JCM 7437 / KCTC 9190 / NBRC 14626 / NCTC 10488 / NRRL B-5397 / IMRU 509)</name>
    <name type="common">Actinomadura dassonvillei</name>
    <dbReference type="NCBI Taxonomy" id="446468"/>
    <lineage>
        <taxon>Bacteria</taxon>
        <taxon>Bacillati</taxon>
        <taxon>Actinomycetota</taxon>
        <taxon>Actinomycetes</taxon>
        <taxon>Streptosporangiales</taxon>
        <taxon>Nocardiopsidaceae</taxon>
        <taxon>Nocardiopsis</taxon>
    </lineage>
</organism>
<dbReference type="KEGG" id="nda:Ndas_1643"/>
<evidence type="ECO:0000256" key="1">
    <source>
        <dbReference type="SAM" id="MobiDB-lite"/>
    </source>
</evidence>
<gene>
    <name evidence="2" type="ordered locus">Ndas_1643</name>
</gene>
<dbReference type="EMBL" id="CP002040">
    <property type="protein sequence ID" value="ADH67072.1"/>
    <property type="molecule type" value="Genomic_DNA"/>
</dbReference>
<dbReference type="STRING" id="446468.Ndas_1643"/>
<sequence length="54" mass="5862">MNDFTPPPPSKSEQVSGLFLASPRAVVPTPAQSHEYKKCSGSSDAAHTYDTNRR</sequence>
<protein>
    <submittedName>
        <fullName evidence="2">Uncharacterized protein</fullName>
    </submittedName>
</protein>
<proteinExistence type="predicted"/>
<dbReference type="GeneID" id="91489411"/>
<dbReference type="RefSeq" id="WP_013152679.1">
    <property type="nucleotide sequence ID" value="NC_014210.1"/>
</dbReference>
<dbReference type="HOGENOM" id="CLU_3045835_0_0_11"/>
<name>D7B4N2_NOCDD</name>
<dbReference type="Proteomes" id="UP000002219">
    <property type="component" value="Chromosome 1"/>
</dbReference>
<accession>D7B4N2</accession>
<dbReference type="AlphaFoldDB" id="D7B4N2"/>
<reference evidence="2 3" key="1">
    <citation type="journal article" date="2010" name="Stand. Genomic Sci.">
        <title>Complete genome sequence of Nocardiopsis dassonvillei type strain (IMRU 509).</title>
        <authorList>
            <person name="Sun H."/>
            <person name="Lapidus A."/>
            <person name="Nolan M."/>
            <person name="Lucas S."/>
            <person name="Del Rio T.G."/>
            <person name="Tice H."/>
            <person name="Cheng J.F."/>
            <person name="Tapia R."/>
            <person name="Han C."/>
            <person name="Goodwin L."/>
            <person name="Pitluck S."/>
            <person name="Pagani I."/>
            <person name="Ivanova N."/>
            <person name="Mavromatis K."/>
            <person name="Mikhailova N."/>
            <person name="Pati A."/>
            <person name="Chen A."/>
            <person name="Palaniappan K."/>
            <person name="Land M."/>
            <person name="Hauser L."/>
            <person name="Chang Y.J."/>
            <person name="Jeffries C.D."/>
            <person name="Djao O.D."/>
            <person name="Rohde M."/>
            <person name="Sikorski J."/>
            <person name="Goker M."/>
            <person name="Woyke T."/>
            <person name="Bristow J."/>
            <person name="Eisen J.A."/>
            <person name="Markowitz V."/>
            <person name="Hugenholtz P."/>
            <person name="Kyrpides N.C."/>
            <person name="Klenk H.P."/>
        </authorList>
    </citation>
    <scope>NUCLEOTIDE SEQUENCE [LARGE SCALE GENOMIC DNA]</scope>
    <source>
        <strain evidence="3">ATCC 23218 / DSM 43111 / CIP 107115 / JCM 7437 / KCTC 9190 / NBRC 14626 / NCTC 10488 / NRRL B-5397 / IMRU 509</strain>
    </source>
</reference>
<keyword evidence="3" id="KW-1185">Reference proteome</keyword>
<feature type="region of interest" description="Disordered" evidence="1">
    <location>
        <begin position="29"/>
        <end position="54"/>
    </location>
</feature>